<dbReference type="EMBL" id="CABWLH010000009">
    <property type="protein sequence ID" value="VXB80603.1"/>
    <property type="molecule type" value="Genomic_DNA"/>
</dbReference>
<evidence type="ECO:0000313" key="2">
    <source>
        <dbReference type="EMBL" id="VXB80603.1"/>
    </source>
</evidence>
<protein>
    <submittedName>
        <fullName evidence="2">Uncharacterized protein</fullName>
    </submittedName>
</protein>
<proteinExistence type="predicted"/>
<dbReference type="RefSeq" id="WP_159159808.1">
    <property type="nucleotide sequence ID" value="NZ_JAMYEG010000014.1"/>
</dbReference>
<keyword evidence="1" id="KW-0472">Membrane</keyword>
<feature type="transmembrane region" description="Helical" evidence="1">
    <location>
        <begin position="6"/>
        <end position="27"/>
    </location>
</feature>
<dbReference type="Proteomes" id="UP000433089">
    <property type="component" value="Unassembled WGS sequence"/>
</dbReference>
<dbReference type="AlphaFoldDB" id="A0A653TGU4"/>
<keyword evidence="1" id="KW-0812">Transmembrane</keyword>
<sequence length="183" mass="21266">MNWLEFWSKLIDSIAWPLAVVILVLILKNKIGQLSSFRYKETEAVFNAITEEVDHLKEVESNSKKSINRLPYPQKRTSKLNMIILSWKEVEAKIAELSSLANHKIDGPGFTMHQIRLLIDIGALPDEIYDSFTIADEMQRKFFSRELPLDKKTIRKYEELCSRLVNIIESNIQKRKSSERPSS</sequence>
<evidence type="ECO:0000313" key="3">
    <source>
        <dbReference type="Proteomes" id="UP000433089"/>
    </source>
</evidence>
<keyword evidence="1" id="KW-1133">Transmembrane helix</keyword>
<reference evidence="2 3" key="1">
    <citation type="submission" date="2019-10" db="EMBL/GenBank/DDBJ databases">
        <authorList>
            <person name="Karimi E."/>
        </authorList>
    </citation>
    <scope>NUCLEOTIDE SEQUENCE [LARGE SCALE GENOMIC DNA]</scope>
    <source>
        <strain evidence="2">Bacillus sp. 348</strain>
    </source>
</reference>
<accession>A0A653TGU4</accession>
<evidence type="ECO:0000256" key="1">
    <source>
        <dbReference type="SAM" id="Phobius"/>
    </source>
</evidence>
<gene>
    <name evidence="2" type="ORF">BACI348_41600</name>
</gene>
<name>A0A653TGU4_BACAB</name>
<organism evidence="2 3">
    <name type="scientific">Bacillus altitudinis</name>
    <dbReference type="NCBI Taxonomy" id="293387"/>
    <lineage>
        <taxon>Bacteria</taxon>
        <taxon>Bacillati</taxon>
        <taxon>Bacillota</taxon>
        <taxon>Bacilli</taxon>
        <taxon>Bacillales</taxon>
        <taxon>Bacillaceae</taxon>
        <taxon>Bacillus</taxon>
    </lineage>
</organism>